<reference evidence="9 10" key="1">
    <citation type="submission" date="2009-11" db="EMBL/GenBank/DDBJ databases">
        <title>Annotation of Allomyces macrogynus ATCC 38327.</title>
        <authorList>
            <consortium name="The Broad Institute Genome Sequencing Platform"/>
            <person name="Russ C."/>
            <person name="Cuomo C."/>
            <person name="Burger G."/>
            <person name="Gray M.W."/>
            <person name="Holland P.W.H."/>
            <person name="King N."/>
            <person name="Lang F.B.F."/>
            <person name="Roger A.J."/>
            <person name="Ruiz-Trillo I."/>
            <person name="Young S.K."/>
            <person name="Zeng Q."/>
            <person name="Gargeya S."/>
            <person name="Fitzgerald M."/>
            <person name="Haas B."/>
            <person name="Abouelleil A."/>
            <person name="Alvarado L."/>
            <person name="Arachchi H.M."/>
            <person name="Berlin A."/>
            <person name="Chapman S.B."/>
            <person name="Gearin G."/>
            <person name="Goldberg J."/>
            <person name="Griggs A."/>
            <person name="Gujja S."/>
            <person name="Hansen M."/>
            <person name="Heiman D."/>
            <person name="Howarth C."/>
            <person name="Larimer J."/>
            <person name="Lui A."/>
            <person name="MacDonald P.J.P."/>
            <person name="McCowen C."/>
            <person name="Montmayeur A."/>
            <person name="Murphy C."/>
            <person name="Neiman D."/>
            <person name="Pearson M."/>
            <person name="Priest M."/>
            <person name="Roberts A."/>
            <person name="Saif S."/>
            <person name="Shea T."/>
            <person name="Sisk P."/>
            <person name="Stolte C."/>
            <person name="Sykes S."/>
            <person name="Wortman J."/>
            <person name="Nusbaum C."/>
            <person name="Birren B."/>
        </authorList>
    </citation>
    <scope>NUCLEOTIDE SEQUENCE [LARGE SCALE GENOMIC DNA]</scope>
    <source>
        <strain evidence="9 10">ATCC 38327</strain>
    </source>
</reference>
<dbReference type="GO" id="GO:0003356">
    <property type="term" value="P:regulation of cilium beat frequency"/>
    <property type="evidence" value="ECO:0007669"/>
    <property type="project" value="TreeGrafter"/>
</dbReference>
<comment type="similarity">
    <text evidence="2">Belongs to the CFAP206 family.</text>
</comment>
<protein>
    <recommendedName>
        <fullName evidence="3">Cilia- and flagella-associated protein 206</fullName>
    </recommendedName>
</protein>
<evidence type="ECO:0000256" key="1">
    <source>
        <dbReference type="ARBA" id="ARBA00004430"/>
    </source>
</evidence>
<evidence type="ECO:0000256" key="2">
    <source>
        <dbReference type="ARBA" id="ARBA00010500"/>
    </source>
</evidence>
<reference evidence="10" key="2">
    <citation type="submission" date="2009-11" db="EMBL/GenBank/DDBJ databases">
        <title>The Genome Sequence of Allomyces macrogynus strain ATCC 38327.</title>
        <authorList>
            <consortium name="The Broad Institute Genome Sequencing Platform"/>
            <person name="Russ C."/>
            <person name="Cuomo C."/>
            <person name="Shea T."/>
            <person name="Young S.K."/>
            <person name="Zeng Q."/>
            <person name="Koehrsen M."/>
            <person name="Haas B."/>
            <person name="Borodovsky M."/>
            <person name="Guigo R."/>
            <person name="Alvarado L."/>
            <person name="Berlin A."/>
            <person name="Borenstein D."/>
            <person name="Chen Z."/>
            <person name="Engels R."/>
            <person name="Freedman E."/>
            <person name="Gellesch M."/>
            <person name="Goldberg J."/>
            <person name="Griggs A."/>
            <person name="Gujja S."/>
            <person name="Heiman D."/>
            <person name="Hepburn T."/>
            <person name="Howarth C."/>
            <person name="Jen D."/>
            <person name="Larson L."/>
            <person name="Lewis B."/>
            <person name="Mehta T."/>
            <person name="Park D."/>
            <person name="Pearson M."/>
            <person name="Roberts A."/>
            <person name="Saif S."/>
            <person name="Shenoy N."/>
            <person name="Sisk P."/>
            <person name="Stolte C."/>
            <person name="Sykes S."/>
            <person name="Walk T."/>
            <person name="White J."/>
            <person name="Yandava C."/>
            <person name="Burger G."/>
            <person name="Gray M.W."/>
            <person name="Holland P.W.H."/>
            <person name="King N."/>
            <person name="Lang F.B.F."/>
            <person name="Roger A.J."/>
            <person name="Ruiz-Trillo I."/>
            <person name="Lander E."/>
            <person name="Nusbaum C."/>
        </authorList>
    </citation>
    <scope>NUCLEOTIDE SEQUENCE [LARGE SCALE GENOMIC DNA]</scope>
    <source>
        <strain evidence="10">ATCC 38327</strain>
    </source>
</reference>
<dbReference type="eggNOG" id="ENOG502QTGJ">
    <property type="taxonomic scope" value="Eukaryota"/>
</dbReference>
<dbReference type="GO" id="GO:0036064">
    <property type="term" value="C:ciliary basal body"/>
    <property type="evidence" value="ECO:0007669"/>
    <property type="project" value="TreeGrafter"/>
</dbReference>
<evidence type="ECO:0000256" key="5">
    <source>
        <dbReference type="ARBA" id="ARBA00022794"/>
    </source>
</evidence>
<keyword evidence="8" id="KW-0966">Cell projection</keyword>
<dbReference type="GO" id="GO:0030030">
    <property type="term" value="P:cell projection organization"/>
    <property type="evidence" value="ECO:0007669"/>
    <property type="project" value="UniProtKB-KW"/>
</dbReference>
<name>A0A0L0SM51_ALLM3</name>
<gene>
    <name evidence="9" type="ORF">AMAG_08649</name>
</gene>
<dbReference type="PANTHER" id="PTHR21442">
    <property type="entry name" value="CILIA- AND FLAGELLA-ASSOCIATED PROTEIN 206"/>
    <property type="match status" value="1"/>
</dbReference>
<evidence type="ECO:0000313" key="9">
    <source>
        <dbReference type="EMBL" id="KNE63533.1"/>
    </source>
</evidence>
<dbReference type="STRING" id="578462.A0A0L0SM51"/>
<evidence type="ECO:0000256" key="4">
    <source>
        <dbReference type="ARBA" id="ARBA00022490"/>
    </source>
</evidence>
<evidence type="ECO:0000256" key="8">
    <source>
        <dbReference type="ARBA" id="ARBA00023273"/>
    </source>
</evidence>
<accession>A0A0L0SM51</accession>
<keyword evidence="6" id="KW-0969">Cilium</keyword>
<keyword evidence="5" id="KW-0970">Cilium biogenesis/degradation</keyword>
<keyword evidence="7" id="KW-0206">Cytoskeleton</keyword>
<dbReference type="OrthoDB" id="10251073at2759"/>
<dbReference type="PANTHER" id="PTHR21442:SF0">
    <property type="entry name" value="CILIA- AND FLAGELLA-ASSOCIATED PROTEIN 206"/>
    <property type="match status" value="1"/>
</dbReference>
<sequence length="674" mass="73276">MPYSTAGTATSDEAVVRHILKSVTSRVAAIRQSAGAVSTGPLATVSDTLTAFVVRAAVLNPHHAFRVDAVFAKDDVDRLVELCARKLAADSDPESITVKAQVYFDSTFPQQAEYLHRENLTRKNTVAPILRDITEWSPSGSGGGKAAGMLSAAALDTLYRKMVGYVLLKSAMGNPTDVQVAREAAVALESVFPQGEVATFLALPRPDKERQLNGLAQLVSGIRLFNRHVNKASRDKIENIPELCSREIKDAFALIKEKTSDAELKIKAMAAILSAEPAVVAPDVSARMATALVFYRQLLIYLDSVREQIEASSAALRALDDKMAASLRDLAAACRARAAVPVDHVYPRFMELAALWRGFQDELFLDAFRRGILDTLALFESAVHMAGIGAAVAPSENTATDVLGLELVHLLAQAPASVRDAAQREPVEVAPMPDDAIVAAAATLQSEVTKVRHRPHLGAPGCDMEVLHPGNTAQYAKLPVELGGFCPVSLVAPKTLGLVVPGNWNHGVIKYRDKLYAFRTPNEAKQFAAAPEQYLTGVLDLARERMGLVQLLQLYGYFPSIRALENADALTRQALLGQRTLVCEVGTQVDTHIIDRNIDATYQWNEWEMRRRALMLVNLRTKQTHAAQTAASHYKRDAHAQVYPPRDAEAQTMRDAATGMPQRHVVVPAAVLGL</sequence>
<proteinExistence type="inferred from homology"/>
<dbReference type="OMA" id="QLMELMC"/>
<evidence type="ECO:0000313" key="10">
    <source>
        <dbReference type="Proteomes" id="UP000054350"/>
    </source>
</evidence>
<comment type="subcellular location">
    <subcellularLocation>
        <location evidence="1">Cytoplasm</location>
        <location evidence="1">Cytoskeleton</location>
        <location evidence="1">Cilium axoneme</location>
    </subcellularLocation>
</comment>
<evidence type="ECO:0000256" key="6">
    <source>
        <dbReference type="ARBA" id="ARBA00023069"/>
    </source>
</evidence>
<dbReference type="EMBL" id="GG745342">
    <property type="protein sequence ID" value="KNE63533.1"/>
    <property type="molecule type" value="Genomic_DNA"/>
</dbReference>
<evidence type="ECO:0000256" key="7">
    <source>
        <dbReference type="ARBA" id="ARBA00023212"/>
    </source>
</evidence>
<dbReference type="Pfam" id="PF12018">
    <property type="entry name" value="FAP206"/>
    <property type="match status" value="1"/>
</dbReference>
<organism evidence="9 10">
    <name type="scientific">Allomyces macrogynus (strain ATCC 38327)</name>
    <name type="common">Allomyces javanicus var. macrogynus</name>
    <dbReference type="NCBI Taxonomy" id="578462"/>
    <lineage>
        <taxon>Eukaryota</taxon>
        <taxon>Fungi</taxon>
        <taxon>Fungi incertae sedis</taxon>
        <taxon>Blastocladiomycota</taxon>
        <taxon>Blastocladiomycetes</taxon>
        <taxon>Blastocladiales</taxon>
        <taxon>Blastocladiaceae</taxon>
        <taxon>Allomyces</taxon>
    </lineage>
</organism>
<evidence type="ECO:0000256" key="3">
    <source>
        <dbReference type="ARBA" id="ARBA00021602"/>
    </source>
</evidence>
<keyword evidence="4" id="KW-0963">Cytoplasm</keyword>
<dbReference type="VEuPathDB" id="FungiDB:AMAG_08649"/>
<dbReference type="InterPro" id="IPR021897">
    <property type="entry name" value="FAP206"/>
</dbReference>
<keyword evidence="10" id="KW-1185">Reference proteome</keyword>
<dbReference type="Proteomes" id="UP000054350">
    <property type="component" value="Unassembled WGS sequence"/>
</dbReference>
<dbReference type="GO" id="GO:0005930">
    <property type="term" value="C:axoneme"/>
    <property type="evidence" value="ECO:0007669"/>
    <property type="project" value="UniProtKB-SubCell"/>
</dbReference>
<dbReference type="AlphaFoldDB" id="A0A0L0SM51"/>